<name>A0A323UR79_9RHOO</name>
<dbReference type="PANTHER" id="PTHR42852">
    <property type="entry name" value="THIOL:DISULFIDE INTERCHANGE PROTEIN DSBE"/>
    <property type="match status" value="1"/>
</dbReference>
<dbReference type="GO" id="GO:0016209">
    <property type="term" value="F:antioxidant activity"/>
    <property type="evidence" value="ECO:0007669"/>
    <property type="project" value="InterPro"/>
</dbReference>
<dbReference type="AlphaFoldDB" id="A0A323UR79"/>
<organism evidence="2 3">
    <name type="scientific">Parazoarcus communis SWub3 = DSM 12120</name>
    <dbReference type="NCBI Taxonomy" id="1121029"/>
    <lineage>
        <taxon>Bacteria</taxon>
        <taxon>Pseudomonadati</taxon>
        <taxon>Pseudomonadota</taxon>
        <taxon>Betaproteobacteria</taxon>
        <taxon>Rhodocyclales</taxon>
        <taxon>Zoogloeaceae</taxon>
        <taxon>Parazoarcus</taxon>
    </lineage>
</organism>
<dbReference type="InterPro" id="IPR000866">
    <property type="entry name" value="AhpC/TSA"/>
</dbReference>
<dbReference type="InterPro" id="IPR050553">
    <property type="entry name" value="Thioredoxin_ResA/DsbE_sf"/>
</dbReference>
<protein>
    <submittedName>
        <fullName evidence="2">Protein disulfide oxidoreductase</fullName>
    </submittedName>
</protein>
<dbReference type="PROSITE" id="PS51352">
    <property type="entry name" value="THIOREDOXIN_2"/>
    <property type="match status" value="1"/>
</dbReference>
<dbReference type="GO" id="GO:0016491">
    <property type="term" value="F:oxidoreductase activity"/>
    <property type="evidence" value="ECO:0007669"/>
    <property type="project" value="InterPro"/>
</dbReference>
<dbReference type="RefSeq" id="WP_110529041.1">
    <property type="nucleotide sequence ID" value="NZ_QKOE01000022.1"/>
</dbReference>
<dbReference type="OrthoDB" id="9811352at2"/>
<dbReference type="SUPFAM" id="SSF52833">
    <property type="entry name" value="Thioredoxin-like"/>
    <property type="match status" value="1"/>
</dbReference>
<dbReference type="Gene3D" id="3.40.30.10">
    <property type="entry name" value="Glutaredoxin"/>
    <property type="match status" value="1"/>
</dbReference>
<dbReference type="PANTHER" id="PTHR42852:SF17">
    <property type="entry name" value="THIOREDOXIN-LIKE PROTEIN HI_1115"/>
    <property type="match status" value="1"/>
</dbReference>
<dbReference type="EMBL" id="QKOE01000022">
    <property type="protein sequence ID" value="PZA14807.1"/>
    <property type="molecule type" value="Genomic_DNA"/>
</dbReference>
<evidence type="ECO:0000259" key="1">
    <source>
        <dbReference type="PROSITE" id="PS51352"/>
    </source>
</evidence>
<evidence type="ECO:0000313" key="3">
    <source>
        <dbReference type="Proteomes" id="UP000248259"/>
    </source>
</evidence>
<evidence type="ECO:0000313" key="2">
    <source>
        <dbReference type="EMBL" id="PZA14807.1"/>
    </source>
</evidence>
<proteinExistence type="predicted"/>
<dbReference type="Proteomes" id="UP000248259">
    <property type="component" value="Unassembled WGS sequence"/>
</dbReference>
<sequence length="183" mass="19886">MSVSPAAPPPKPTPAKPRWRRWLVDIALIILVVTGVQLWQSRNVPAGLAPDFDAVMVDGSSTRLNDWRRTHPGQAVGLYFWAEWCPVCSAQQGSVDTVQGSYPVLTVAMQSGDAAAVKRYLNEQQLDWITAIDADGGIAAQYGLRGVPALITIAPDGQIRSVAIGYTTEIGMRLRLWWAGFGL</sequence>
<comment type="caution">
    <text evidence="2">The sequence shown here is derived from an EMBL/GenBank/DDBJ whole genome shotgun (WGS) entry which is preliminary data.</text>
</comment>
<dbReference type="InterPro" id="IPR013766">
    <property type="entry name" value="Thioredoxin_domain"/>
</dbReference>
<dbReference type="Pfam" id="PF00578">
    <property type="entry name" value="AhpC-TSA"/>
    <property type="match status" value="1"/>
</dbReference>
<keyword evidence="3" id="KW-1185">Reference proteome</keyword>
<feature type="domain" description="Thioredoxin" evidence="1">
    <location>
        <begin position="43"/>
        <end position="182"/>
    </location>
</feature>
<accession>A0A323UR79</accession>
<reference evidence="2 3" key="1">
    <citation type="submission" date="2018-06" db="EMBL/GenBank/DDBJ databases">
        <title>Azoarcus communis strain SWub3 genome.</title>
        <authorList>
            <person name="Zorraquino Salvo V."/>
            <person name="Toubiana D."/>
            <person name="Blumwald E."/>
        </authorList>
    </citation>
    <scope>NUCLEOTIDE SEQUENCE [LARGE SCALE GENOMIC DNA]</scope>
    <source>
        <strain evidence="2 3">SWub3</strain>
    </source>
</reference>
<dbReference type="InterPro" id="IPR036249">
    <property type="entry name" value="Thioredoxin-like_sf"/>
</dbReference>
<gene>
    <name evidence="2" type="ORF">DNK49_20105</name>
</gene>